<sequence>MSRKNEQVNDALGQHHWQAHVKALERSGLSRAEYCRRRGLSYHALTYWCRKLARSDGNQERRLVPAGVLHGACRTRVQRGSAPLRITCLPGNLTVEVENDFSPSALSRLLAVLEQR</sequence>
<evidence type="ECO:0000313" key="1">
    <source>
        <dbReference type="EMBL" id="BCO08446.1"/>
    </source>
</evidence>
<reference evidence="1" key="1">
    <citation type="submission" date="2020-12" db="EMBL/GenBank/DDBJ databases">
        <title>Desulfobium dissulfuricans gen. nov., sp. nov., a novel mesophilic, sulfate-reducing bacterium isolated from a deep-sea hydrothermal vent.</title>
        <authorList>
            <person name="Hashimoto Y."/>
            <person name="Tame A."/>
            <person name="Sawayama S."/>
            <person name="Miyazaki J."/>
            <person name="Takai K."/>
            <person name="Nakagawa S."/>
        </authorList>
    </citation>
    <scope>NUCLEOTIDE SEQUENCE</scope>
    <source>
        <strain evidence="1">GF1</strain>
    </source>
</reference>
<proteinExistence type="predicted"/>
<name>A0A915TZ18_9BACT</name>
<evidence type="ECO:0000313" key="2">
    <source>
        <dbReference type="Proteomes" id="UP001063350"/>
    </source>
</evidence>
<evidence type="ECO:0008006" key="3">
    <source>
        <dbReference type="Google" id="ProtNLM"/>
    </source>
</evidence>
<dbReference type="RefSeq" id="WP_267928349.1">
    <property type="nucleotide sequence ID" value="NZ_AP024233.1"/>
</dbReference>
<gene>
    <name evidence="1" type="ORF">GF1_08220</name>
</gene>
<organism evidence="1 2">
    <name type="scientific">Desulfolithobacter dissulfuricans</name>
    <dbReference type="NCBI Taxonomy" id="2795293"/>
    <lineage>
        <taxon>Bacteria</taxon>
        <taxon>Pseudomonadati</taxon>
        <taxon>Thermodesulfobacteriota</taxon>
        <taxon>Desulfobulbia</taxon>
        <taxon>Desulfobulbales</taxon>
        <taxon>Desulfobulbaceae</taxon>
        <taxon>Desulfolithobacter</taxon>
    </lineage>
</organism>
<keyword evidence="2" id="KW-1185">Reference proteome</keyword>
<dbReference type="AlphaFoldDB" id="A0A915TZ18"/>
<protein>
    <recommendedName>
        <fullName evidence="3">Transposase</fullName>
    </recommendedName>
</protein>
<dbReference type="Proteomes" id="UP001063350">
    <property type="component" value="Chromosome"/>
</dbReference>
<accession>A0A915TZ18</accession>
<dbReference type="NCBIfam" id="NF047593">
    <property type="entry name" value="IS66_ISAeme5_TnpA"/>
    <property type="match status" value="1"/>
</dbReference>
<dbReference type="EMBL" id="AP024233">
    <property type="protein sequence ID" value="BCO08446.1"/>
    <property type="molecule type" value="Genomic_DNA"/>
</dbReference>
<dbReference type="KEGG" id="ddu:GF1_08220"/>